<evidence type="ECO:0000256" key="1">
    <source>
        <dbReference type="ARBA" id="ARBA00022737"/>
    </source>
</evidence>
<proteinExistence type="predicted"/>
<dbReference type="Pfam" id="PF18972">
    <property type="entry name" value="Wheel"/>
    <property type="match status" value="1"/>
</dbReference>
<dbReference type="AlphaFoldDB" id="A0A1A9VZ45"/>
<dbReference type="GO" id="GO:0005829">
    <property type="term" value="C:cytosol"/>
    <property type="evidence" value="ECO:0007669"/>
    <property type="project" value="TreeGrafter"/>
</dbReference>
<organism evidence="4 5">
    <name type="scientific">Glossina brevipalpis</name>
    <dbReference type="NCBI Taxonomy" id="37001"/>
    <lineage>
        <taxon>Eukaryota</taxon>
        <taxon>Metazoa</taxon>
        <taxon>Ecdysozoa</taxon>
        <taxon>Arthropoda</taxon>
        <taxon>Hexapoda</taxon>
        <taxon>Insecta</taxon>
        <taxon>Pterygota</taxon>
        <taxon>Neoptera</taxon>
        <taxon>Endopterygota</taxon>
        <taxon>Diptera</taxon>
        <taxon>Brachycera</taxon>
        <taxon>Muscomorpha</taxon>
        <taxon>Hippoboscoidea</taxon>
        <taxon>Glossinidae</taxon>
        <taxon>Glossina</taxon>
    </lineage>
</organism>
<dbReference type="Proteomes" id="UP000091820">
    <property type="component" value="Unassembled WGS sequence"/>
</dbReference>
<dbReference type="PANTHER" id="PTHR46035">
    <property type="entry name" value="TETRATRICOPEPTIDE REPEAT PROTEIN 4"/>
    <property type="match status" value="1"/>
</dbReference>
<evidence type="ECO:0000256" key="2">
    <source>
        <dbReference type="ARBA" id="ARBA00022803"/>
    </source>
</evidence>
<dbReference type="GO" id="GO:0051879">
    <property type="term" value="F:Hsp90 protein binding"/>
    <property type="evidence" value="ECO:0007669"/>
    <property type="project" value="InterPro"/>
</dbReference>
<dbReference type="VEuPathDB" id="VectorBase:GBRI000086"/>
<reference evidence="4" key="2">
    <citation type="submission" date="2020-05" db="UniProtKB">
        <authorList>
            <consortium name="EnsemblMetazoa"/>
        </authorList>
    </citation>
    <scope>IDENTIFICATION</scope>
    <source>
        <strain evidence="4">IAEA</strain>
    </source>
</reference>
<dbReference type="GO" id="GO:0030544">
    <property type="term" value="F:Hsp70 protein binding"/>
    <property type="evidence" value="ECO:0007669"/>
    <property type="project" value="TreeGrafter"/>
</dbReference>
<keyword evidence="1" id="KW-0677">Repeat</keyword>
<evidence type="ECO:0000313" key="5">
    <source>
        <dbReference type="Proteomes" id="UP000091820"/>
    </source>
</evidence>
<sequence length="143" mass="16873">MELLKPKFAPLEDFPVHFDNDDDDNKTLVWPAAFSYPEFLFSDFQQQLSEEVTMFDCLSSLFTEPLPQDKENLYFVDNLNVYYENHKLATVHKVQLDKTIKEIVKEKSFFIIGGALLFYVVPKDSQVEKEFVTQRRERTTIYS</sequence>
<dbReference type="STRING" id="37001.A0A1A9VZ45"/>
<dbReference type="PANTHER" id="PTHR46035:SF1">
    <property type="entry name" value="TETRATRICOPEPTIDE REPEAT PROTEIN 4"/>
    <property type="match status" value="1"/>
</dbReference>
<dbReference type="InterPro" id="IPR044059">
    <property type="entry name" value="Csn1/TTC4_wheel"/>
</dbReference>
<dbReference type="EnsemblMetazoa" id="GBRI000086-RA">
    <property type="protein sequence ID" value="GBRI000086-PA"/>
    <property type="gene ID" value="GBRI000086"/>
</dbReference>
<feature type="domain" description="Cns1/TTC4 wheel" evidence="3">
    <location>
        <begin position="21"/>
        <end position="133"/>
    </location>
</feature>
<reference evidence="5" key="1">
    <citation type="submission" date="2014-03" db="EMBL/GenBank/DDBJ databases">
        <authorList>
            <person name="Aksoy S."/>
            <person name="Warren W."/>
            <person name="Wilson R.K."/>
        </authorList>
    </citation>
    <scope>NUCLEOTIDE SEQUENCE [LARGE SCALE GENOMIC DNA]</scope>
    <source>
        <strain evidence="5">IAEA</strain>
    </source>
</reference>
<accession>A0A1A9VZ45</accession>
<protein>
    <recommendedName>
        <fullName evidence="3">Cns1/TTC4 wheel domain-containing protein</fullName>
    </recommendedName>
</protein>
<keyword evidence="5" id="KW-1185">Reference proteome</keyword>
<name>A0A1A9VZ45_9MUSC</name>
<evidence type="ECO:0000259" key="3">
    <source>
        <dbReference type="Pfam" id="PF18972"/>
    </source>
</evidence>
<keyword evidence="2" id="KW-0802">TPR repeat</keyword>
<dbReference type="GO" id="GO:0006457">
    <property type="term" value="P:protein folding"/>
    <property type="evidence" value="ECO:0007669"/>
    <property type="project" value="TreeGrafter"/>
</dbReference>
<evidence type="ECO:0000313" key="4">
    <source>
        <dbReference type="EnsemblMetazoa" id="GBRI000086-PA"/>
    </source>
</evidence>
<dbReference type="GO" id="GO:0005634">
    <property type="term" value="C:nucleus"/>
    <property type="evidence" value="ECO:0007669"/>
    <property type="project" value="TreeGrafter"/>
</dbReference>